<dbReference type="AlphaFoldDB" id="A0A9X4ATI3"/>
<organism evidence="1 2">
    <name type="scientific">Polyangium jinanense</name>
    <dbReference type="NCBI Taxonomy" id="2829994"/>
    <lineage>
        <taxon>Bacteria</taxon>
        <taxon>Pseudomonadati</taxon>
        <taxon>Myxococcota</taxon>
        <taxon>Polyangia</taxon>
        <taxon>Polyangiales</taxon>
        <taxon>Polyangiaceae</taxon>
        <taxon>Polyangium</taxon>
    </lineage>
</organism>
<evidence type="ECO:0000313" key="2">
    <source>
        <dbReference type="Proteomes" id="UP001151081"/>
    </source>
</evidence>
<sequence length="819" mass="88477">MDANKQRFWMLAERARFSPATQQDEHRIRFEDERRALRLQSVLADPPWRDANQIVAPGIILPYLTNVPASIDRFGTWAYFDGVNVVAAGAGPEPHVILDSAALLPYGNVTDVAIGYDDILYVAAGGNVVLLDLRRRFAPVQLSTPGFSAWRLAAHPAGGCVALSGPIAPGQLQPTPIPSSMSARFARVVGRPLPFVPPEAPPGVFEPSERNPNPPEISMQSLGLFQGIHPAAVAVSPGGRVAVVCWRQPAQDGTIAPAELRFVGENGLGDAIPLQGLSRPTSFTWLAEGTIAVIFRVSEGTMLGGKAVALAYSIGKDGEPAVPLGDYYPLPPKTAHFLHSVSSPPHYDPGAGEPPAPFHQVSFPSYATSGEMENAMGDGVPPIDAGEPGATWHRIYLEACLPVRTGVRVFLAATNTLERPSREDAGAWYEHLFGDVEPRSNAPDVPRGAWVPAASELPFHEGLLSGDIEPERRGLFTALVQRSNRRVRSLRGRYLWVRIELVGDGRATPEVAALRMYGPRFSYLNQYLPELYREEIFGEEADASLARATPADFLERFLGIVEGVLTPIEDRVASAFMLTDPRKAPGESLEWLASFIGLSFDPLVPEARRRRLLTAAPRIRPWRGTLRGLSLALDAVTDGAVARGALVIVEDFRLRRTFSTILGANLDTEDDPLLPGLVESGNSYVGDTLFLGAEGQKEFLALFGEGIERTAAEHEAVEAFFERLAHRVTILVHEALPPADIALVRRLAELEAPAHVRVSVARASHPFMVGIASLVGVDSFLGAPVLPGSVRVGRSALGVRDVLARLPSLDPRLEGGDSQ</sequence>
<dbReference type="EMBL" id="JAGTJJ010000007">
    <property type="protein sequence ID" value="MDC3982237.1"/>
    <property type="molecule type" value="Genomic_DNA"/>
</dbReference>
<reference evidence="1 2" key="1">
    <citation type="submission" date="2021-04" db="EMBL/GenBank/DDBJ databases">
        <title>Genome analysis of Polyangium sp.</title>
        <authorList>
            <person name="Li Y."/>
            <person name="Wang J."/>
        </authorList>
    </citation>
    <scope>NUCLEOTIDE SEQUENCE [LARGE SCALE GENOMIC DNA]</scope>
    <source>
        <strain evidence="1 2">SDU14</strain>
    </source>
</reference>
<keyword evidence="2" id="KW-1185">Reference proteome</keyword>
<name>A0A9X4ATI3_9BACT</name>
<accession>A0A9X4ATI3</accession>
<dbReference type="RefSeq" id="WP_272420681.1">
    <property type="nucleotide sequence ID" value="NZ_JAGTJJ010000007.1"/>
</dbReference>
<dbReference type="InterPro" id="IPR006521">
    <property type="entry name" value="Tail_protein_I"/>
</dbReference>
<dbReference type="Pfam" id="PF09684">
    <property type="entry name" value="Tail_P2_I"/>
    <property type="match status" value="1"/>
</dbReference>
<dbReference type="InterPro" id="IPR011748">
    <property type="entry name" value="Unchr_phage_tail-like"/>
</dbReference>
<protein>
    <submittedName>
        <fullName evidence="1">Phage tail protein</fullName>
    </submittedName>
</protein>
<dbReference type="Proteomes" id="UP001151081">
    <property type="component" value="Unassembled WGS sequence"/>
</dbReference>
<dbReference type="NCBIfam" id="TIGR02242">
    <property type="entry name" value="tail_TIGR02242"/>
    <property type="match status" value="1"/>
</dbReference>
<comment type="caution">
    <text evidence="1">The sequence shown here is derived from an EMBL/GenBank/DDBJ whole genome shotgun (WGS) entry which is preliminary data.</text>
</comment>
<evidence type="ECO:0000313" key="1">
    <source>
        <dbReference type="EMBL" id="MDC3982237.1"/>
    </source>
</evidence>
<proteinExistence type="predicted"/>
<gene>
    <name evidence="1" type="ORF">KEG57_17085</name>
</gene>